<evidence type="ECO:0000313" key="4">
    <source>
        <dbReference type="Proteomes" id="UP000537161"/>
    </source>
</evidence>
<protein>
    <submittedName>
        <fullName evidence="3">Uncharacterized protein</fullName>
    </submittedName>
</protein>
<feature type="compositionally biased region" description="Basic and acidic residues" evidence="1">
    <location>
        <begin position="177"/>
        <end position="193"/>
    </location>
</feature>
<evidence type="ECO:0000256" key="1">
    <source>
        <dbReference type="SAM" id="MobiDB-lite"/>
    </source>
</evidence>
<dbReference type="AlphaFoldDB" id="A0A7W9ERF8"/>
<dbReference type="Proteomes" id="UP000537161">
    <property type="component" value="Unassembled WGS sequence"/>
</dbReference>
<organism evidence="3 4">
    <name type="scientific">Sphingopyxis panaciterrulae</name>
    <dbReference type="NCBI Taxonomy" id="462372"/>
    <lineage>
        <taxon>Bacteria</taxon>
        <taxon>Pseudomonadati</taxon>
        <taxon>Pseudomonadota</taxon>
        <taxon>Alphaproteobacteria</taxon>
        <taxon>Sphingomonadales</taxon>
        <taxon>Sphingomonadaceae</taxon>
        <taxon>Sphingopyxis</taxon>
    </lineage>
</organism>
<name>A0A7W9ERF8_9SPHN</name>
<reference evidence="3 4" key="1">
    <citation type="submission" date="2020-08" db="EMBL/GenBank/DDBJ databases">
        <title>Genomic Encyclopedia of Type Strains, Phase IV (KMG-IV): sequencing the most valuable type-strain genomes for metagenomic binning, comparative biology and taxonomic classification.</title>
        <authorList>
            <person name="Goeker M."/>
        </authorList>
    </citation>
    <scope>NUCLEOTIDE SEQUENCE [LARGE SCALE GENOMIC DNA]</scope>
    <source>
        <strain evidence="3 4">DSM 27163</strain>
    </source>
</reference>
<accession>A0A7W9ERF8</accession>
<dbReference type="EMBL" id="JACIJH010000010">
    <property type="protein sequence ID" value="MBB5707519.1"/>
    <property type="molecule type" value="Genomic_DNA"/>
</dbReference>
<evidence type="ECO:0000256" key="2">
    <source>
        <dbReference type="SAM" id="SignalP"/>
    </source>
</evidence>
<feature type="chain" id="PRO_5031575562" evidence="2">
    <location>
        <begin position="36"/>
        <end position="219"/>
    </location>
</feature>
<feature type="region of interest" description="Disordered" evidence="1">
    <location>
        <begin position="177"/>
        <end position="219"/>
    </location>
</feature>
<keyword evidence="2" id="KW-0732">Signal</keyword>
<keyword evidence="4" id="KW-1185">Reference proteome</keyword>
<sequence>MQRADAIPPETMKEKPMIRLPLFALTLAAALPAAAQEAEGPANEKVNQVIVYGDDKCEPSSPDEIVVCNRLPEADRYRVPEIFRGGDPLDPRNQAWLNRVVAMERVGRFGTDSCSPVGLGGFTGCTQQLLASAKAERQAKDKTDWQAMIADERAKRLAGIDEAAAEVQAAVDAEQKALEERQKAAEELQRQADGETAAPPAPAPETATPDAEPLPEPRP</sequence>
<gene>
    <name evidence="3" type="ORF">FHR21_002886</name>
</gene>
<evidence type="ECO:0000313" key="3">
    <source>
        <dbReference type="EMBL" id="MBB5707519.1"/>
    </source>
</evidence>
<proteinExistence type="predicted"/>
<dbReference type="RefSeq" id="WP_246427245.1">
    <property type="nucleotide sequence ID" value="NZ_JACIJH010000010.1"/>
</dbReference>
<feature type="signal peptide" evidence="2">
    <location>
        <begin position="1"/>
        <end position="35"/>
    </location>
</feature>
<comment type="caution">
    <text evidence="3">The sequence shown here is derived from an EMBL/GenBank/DDBJ whole genome shotgun (WGS) entry which is preliminary data.</text>
</comment>